<dbReference type="AlphaFoldDB" id="A0A7S2AAW4"/>
<dbReference type="Pfam" id="PF00201">
    <property type="entry name" value="UDPGT"/>
    <property type="match status" value="1"/>
</dbReference>
<evidence type="ECO:0000256" key="2">
    <source>
        <dbReference type="ARBA" id="ARBA00022679"/>
    </source>
</evidence>
<evidence type="ECO:0008006" key="5">
    <source>
        <dbReference type="Google" id="ProtNLM"/>
    </source>
</evidence>
<reference evidence="4" key="1">
    <citation type="submission" date="2021-01" db="EMBL/GenBank/DDBJ databases">
        <authorList>
            <person name="Corre E."/>
            <person name="Pelletier E."/>
            <person name="Niang G."/>
            <person name="Scheremetjew M."/>
            <person name="Finn R."/>
            <person name="Kale V."/>
            <person name="Holt S."/>
            <person name="Cochrane G."/>
            <person name="Meng A."/>
            <person name="Brown T."/>
            <person name="Cohen L."/>
        </authorList>
    </citation>
    <scope>NUCLEOTIDE SEQUENCE</scope>
    <source>
        <strain evidence="4">Grunow 1884</strain>
    </source>
</reference>
<keyword evidence="3" id="KW-0472">Membrane</keyword>
<sequence length="529" mass="58146">MKCTPKTPNSSGLDEPGPRLKVLMGSLEHYGRAQSLVAIASELIRRGHEVTFAASHKFVPKIRSMATGEHASKMHVVGLGDASEDTDESNEQLNNKLRSEFTKEENSDKLSIVRLVCAALANDALDMAPQYRKLIVESNFDMIVSDVSSPALMWGNEMAGHKKLPVVVNHPILAQGELSFTEHQGGYYPSANERVMDDGSFSARVKNVVRRRIGRTVLQHTLSSIFNPARSKLGLPPHLNQYPTIVGSAFGFELPHELPPHMKHFGPMIDESTVSWDLAEKDPHVQWASDGKICPEGTFLVSLGTSVRLDAGELNSLADALIEASTNVTEICFLWSLKEDQQNLLHESAFVTLNKNPHFKFATFVQTRLFLRWAPVVGHLSHGGVASVSESLYFGVPLVVLPFLFDQVDLAARVAHAGAGVDIGPDRPHNSDNVRRGIIAVITDSKYRHGAEKVGRIFRHAGGVKYAADLVESVHQLGAEHLMPLPYRNNAPWYAHTDTDVVVVLTGVGLIFVVAIVCCLLSCMRRVRK</sequence>
<dbReference type="InterPro" id="IPR050271">
    <property type="entry name" value="UDP-glycosyltransferase"/>
</dbReference>
<evidence type="ECO:0000256" key="1">
    <source>
        <dbReference type="ARBA" id="ARBA00022676"/>
    </source>
</evidence>
<dbReference type="EMBL" id="HBGO01039930">
    <property type="protein sequence ID" value="CAD9363059.1"/>
    <property type="molecule type" value="Transcribed_RNA"/>
</dbReference>
<dbReference type="CDD" id="cd03784">
    <property type="entry name" value="GT1_Gtf-like"/>
    <property type="match status" value="1"/>
</dbReference>
<dbReference type="Gene3D" id="3.40.50.2000">
    <property type="entry name" value="Glycogen Phosphorylase B"/>
    <property type="match status" value="2"/>
</dbReference>
<organism evidence="4">
    <name type="scientific">Trieres chinensis</name>
    <name type="common">Marine centric diatom</name>
    <name type="synonym">Odontella sinensis</name>
    <dbReference type="NCBI Taxonomy" id="1514140"/>
    <lineage>
        <taxon>Eukaryota</taxon>
        <taxon>Sar</taxon>
        <taxon>Stramenopiles</taxon>
        <taxon>Ochrophyta</taxon>
        <taxon>Bacillariophyta</taxon>
        <taxon>Mediophyceae</taxon>
        <taxon>Biddulphiophycidae</taxon>
        <taxon>Eupodiscales</taxon>
        <taxon>Parodontellaceae</taxon>
        <taxon>Trieres</taxon>
    </lineage>
</organism>
<protein>
    <recommendedName>
        <fullName evidence="5">UDP-glycosyltransferases domain-containing protein</fullName>
    </recommendedName>
</protein>
<accession>A0A7S2AAW4</accession>
<dbReference type="PANTHER" id="PTHR48043">
    <property type="entry name" value="EG:EG0003.4 PROTEIN-RELATED"/>
    <property type="match status" value="1"/>
</dbReference>
<dbReference type="InterPro" id="IPR002213">
    <property type="entry name" value="UDP_glucos_trans"/>
</dbReference>
<keyword evidence="2" id="KW-0808">Transferase</keyword>
<keyword evidence="1" id="KW-0328">Glycosyltransferase</keyword>
<dbReference type="PANTHER" id="PTHR48043:SF145">
    <property type="entry name" value="FI06409P-RELATED"/>
    <property type="match status" value="1"/>
</dbReference>
<feature type="transmembrane region" description="Helical" evidence="3">
    <location>
        <begin position="501"/>
        <end position="523"/>
    </location>
</feature>
<dbReference type="SUPFAM" id="SSF53756">
    <property type="entry name" value="UDP-Glycosyltransferase/glycogen phosphorylase"/>
    <property type="match status" value="1"/>
</dbReference>
<dbReference type="GO" id="GO:0008194">
    <property type="term" value="F:UDP-glycosyltransferase activity"/>
    <property type="evidence" value="ECO:0007669"/>
    <property type="project" value="InterPro"/>
</dbReference>
<evidence type="ECO:0000313" key="4">
    <source>
        <dbReference type="EMBL" id="CAD9363059.1"/>
    </source>
</evidence>
<keyword evidence="3" id="KW-0812">Transmembrane</keyword>
<evidence type="ECO:0000256" key="3">
    <source>
        <dbReference type="SAM" id="Phobius"/>
    </source>
</evidence>
<name>A0A7S2AAW4_TRICV</name>
<keyword evidence="3" id="KW-1133">Transmembrane helix</keyword>
<proteinExistence type="predicted"/>
<gene>
    <name evidence="4" type="ORF">OSIN01602_LOCUS23151</name>
</gene>